<protein>
    <recommendedName>
        <fullName evidence="2">BHLH domain-containing protein</fullName>
    </recommendedName>
</protein>
<dbReference type="Gene3D" id="3.30.450.20">
    <property type="entry name" value="PAS domain"/>
    <property type="match status" value="1"/>
</dbReference>
<feature type="compositionally biased region" description="Polar residues" evidence="1">
    <location>
        <begin position="328"/>
        <end position="339"/>
    </location>
</feature>
<sequence length="735" mass="79353">MNESRNNSPRAGAAQTASIGNQDMMTFLFNDNPATSGALPTSMPVAAPAAQSTDLNSNRHAQDMQAPQATTPAGVPDPLMRFFSRGESLLTDEDAFDVGSLDALLNFARTSPQEQEGEVSDLTATDALSSLGELSRAHAQATEVHERENAHRHHHHHHHHKNHGNNNEPLVQAQPQQGLNFGGATELPNSMFQPSQPISVSTGAMFSIPLIGMDYSNVNNGGGVLMGFNDGMAQQQVQQVQLPYAMMPQQQQTLPVSSLSNSMMPQVGQLPQTTTVTFQTPNFAHQQPSFSNGASNLASTGQLKCPNPEALSTASASRNKSSKRKNAPPSSRTASSSYPPISEDESDRKRRRSQRNLREQERSHQITARINELRNLLAEAGVHFKPDRYSTLVGVVNYIKALQGRTKALDEEHRKLIDTISGANHLVNSRGTTTVQSHNKLLGESATQSSSSDSNTDEEFLIFLQGIDYKFIFKSCGVALAITSVDGRFVDCNEEFLRVTEYSREELLGADKFTDGTASGSNTSGGTGATSPTIGGLVTVYTTTSANTSETTTAAAAGSAANQNPTPDLPSNLSSKPPIEVRMRKKPHLSLFNLLGREDMENVYAAMSRMLKASNSESNYVSSSSRDASNSSSDRTGEESSAKESSKGYSVSSLGRGESSSMPRSSSSDSMLESTTSSSGNEVSGDGISRYTVDHWSGKVKHTRRKEQFLQLNISLVRTVDGRPKFFNCALYEVE</sequence>
<feature type="region of interest" description="Disordered" evidence="1">
    <location>
        <begin position="134"/>
        <end position="171"/>
    </location>
</feature>
<feature type="region of interest" description="Disordered" evidence="1">
    <location>
        <begin position="615"/>
        <end position="688"/>
    </location>
</feature>
<feature type="compositionally biased region" description="Polar residues" evidence="1">
    <location>
        <begin position="283"/>
        <end position="302"/>
    </location>
</feature>
<dbReference type="AlphaFoldDB" id="A0ABD3NPU7"/>
<dbReference type="SMART" id="SM00353">
    <property type="entry name" value="HLH"/>
    <property type="match status" value="1"/>
</dbReference>
<evidence type="ECO:0000313" key="4">
    <source>
        <dbReference type="Proteomes" id="UP001530400"/>
    </source>
</evidence>
<dbReference type="Pfam" id="PF00010">
    <property type="entry name" value="HLH"/>
    <property type="match status" value="1"/>
</dbReference>
<feature type="domain" description="BHLH" evidence="2">
    <location>
        <begin position="350"/>
        <end position="402"/>
    </location>
</feature>
<gene>
    <name evidence="3" type="ORF">ACHAWO_006997</name>
</gene>
<dbReference type="SUPFAM" id="SSF47459">
    <property type="entry name" value="HLH, helix-loop-helix DNA-binding domain"/>
    <property type="match status" value="1"/>
</dbReference>
<feature type="region of interest" description="Disordered" evidence="1">
    <location>
        <begin position="512"/>
        <end position="534"/>
    </location>
</feature>
<dbReference type="EMBL" id="JALLPJ020001002">
    <property type="protein sequence ID" value="KAL3778160.1"/>
    <property type="molecule type" value="Genomic_DNA"/>
</dbReference>
<feature type="region of interest" description="Disordered" evidence="1">
    <location>
        <begin position="552"/>
        <end position="582"/>
    </location>
</feature>
<feature type="compositionally biased region" description="Low complexity" evidence="1">
    <location>
        <begin position="615"/>
        <end position="634"/>
    </location>
</feature>
<keyword evidence="4" id="KW-1185">Reference proteome</keyword>
<feature type="compositionally biased region" description="Low complexity" evidence="1">
    <location>
        <begin position="552"/>
        <end position="561"/>
    </location>
</feature>
<dbReference type="CDD" id="cd00083">
    <property type="entry name" value="bHLH_SF"/>
    <property type="match status" value="1"/>
</dbReference>
<organism evidence="3 4">
    <name type="scientific">Cyclotella atomus</name>
    <dbReference type="NCBI Taxonomy" id="382360"/>
    <lineage>
        <taxon>Eukaryota</taxon>
        <taxon>Sar</taxon>
        <taxon>Stramenopiles</taxon>
        <taxon>Ochrophyta</taxon>
        <taxon>Bacillariophyta</taxon>
        <taxon>Coscinodiscophyceae</taxon>
        <taxon>Thalassiosirophycidae</taxon>
        <taxon>Stephanodiscales</taxon>
        <taxon>Stephanodiscaceae</taxon>
        <taxon>Cyclotella</taxon>
    </lineage>
</organism>
<dbReference type="Gene3D" id="4.10.280.10">
    <property type="entry name" value="Helix-loop-helix DNA-binding domain"/>
    <property type="match status" value="1"/>
</dbReference>
<dbReference type="Proteomes" id="UP001530400">
    <property type="component" value="Unassembled WGS sequence"/>
</dbReference>
<evidence type="ECO:0000256" key="1">
    <source>
        <dbReference type="SAM" id="MobiDB-lite"/>
    </source>
</evidence>
<feature type="compositionally biased region" description="Basic residues" evidence="1">
    <location>
        <begin position="150"/>
        <end position="163"/>
    </location>
</feature>
<feature type="compositionally biased region" description="Basic and acidic residues" evidence="1">
    <location>
        <begin position="635"/>
        <end position="646"/>
    </location>
</feature>
<evidence type="ECO:0000313" key="3">
    <source>
        <dbReference type="EMBL" id="KAL3778160.1"/>
    </source>
</evidence>
<feature type="compositionally biased region" description="Polar residues" evidence="1">
    <location>
        <begin position="562"/>
        <end position="575"/>
    </location>
</feature>
<comment type="caution">
    <text evidence="3">The sequence shown here is derived from an EMBL/GenBank/DDBJ whole genome shotgun (WGS) entry which is preliminary data.</text>
</comment>
<dbReference type="PROSITE" id="PS50888">
    <property type="entry name" value="BHLH"/>
    <property type="match status" value="1"/>
</dbReference>
<dbReference type="InterPro" id="IPR000014">
    <property type="entry name" value="PAS"/>
</dbReference>
<dbReference type="SUPFAM" id="SSF55785">
    <property type="entry name" value="PYP-like sensor domain (PAS domain)"/>
    <property type="match status" value="1"/>
</dbReference>
<feature type="compositionally biased region" description="Low complexity" evidence="1">
    <location>
        <begin position="647"/>
        <end position="679"/>
    </location>
</feature>
<feature type="compositionally biased region" description="Polar residues" evidence="1">
    <location>
        <begin position="50"/>
        <end position="71"/>
    </location>
</feature>
<dbReference type="InterPro" id="IPR036638">
    <property type="entry name" value="HLH_DNA-bd_sf"/>
</dbReference>
<evidence type="ECO:0000259" key="2">
    <source>
        <dbReference type="PROSITE" id="PS50888"/>
    </source>
</evidence>
<dbReference type="InterPro" id="IPR011598">
    <property type="entry name" value="bHLH_dom"/>
</dbReference>
<dbReference type="InterPro" id="IPR035965">
    <property type="entry name" value="PAS-like_dom_sf"/>
</dbReference>
<name>A0ABD3NPU7_9STRA</name>
<reference evidence="3 4" key="1">
    <citation type="submission" date="2024-10" db="EMBL/GenBank/DDBJ databases">
        <title>Updated reference genomes for cyclostephanoid diatoms.</title>
        <authorList>
            <person name="Roberts W.R."/>
            <person name="Alverson A.J."/>
        </authorList>
    </citation>
    <scope>NUCLEOTIDE SEQUENCE [LARGE SCALE GENOMIC DNA]</scope>
    <source>
        <strain evidence="3 4">AJA010-31</strain>
    </source>
</reference>
<proteinExistence type="predicted"/>
<dbReference type="CDD" id="cd00130">
    <property type="entry name" value="PAS"/>
    <property type="match status" value="1"/>
</dbReference>
<feature type="region of interest" description="Disordered" evidence="1">
    <location>
        <begin position="283"/>
        <end position="366"/>
    </location>
</feature>
<feature type="region of interest" description="Disordered" evidence="1">
    <location>
        <begin position="39"/>
        <end position="77"/>
    </location>
</feature>
<accession>A0ABD3NPU7</accession>